<comment type="caution">
    <text evidence="1">The sequence shown here is derived from an EMBL/GenBank/DDBJ whole genome shotgun (WGS) entry which is preliminary data.</text>
</comment>
<evidence type="ECO:0000313" key="1">
    <source>
        <dbReference type="EMBL" id="KAJ7341132.1"/>
    </source>
</evidence>
<name>A0A9Q0Y348_9SAUR</name>
<proteinExistence type="predicted"/>
<protein>
    <submittedName>
        <fullName evidence="1">Uncharacterized protein</fullName>
    </submittedName>
</protein>
<dbReference type="Proteomes" id="UP001142489">
    <property type="component" value="Unassembled WGS sequence"/>
</dbReference>
<feature type="non-terminal residue" evidence="1">
    <location>
        <position position="96"/>
    </location>
</feature>
<accession>A0A9Q0Y348</accession>
<sequence>ERGMTFTEAHKCFTILSSLDSSWETLVSLENMQEQDLTINFLSGRLLEEVQRRCEMSEDNVSVVNQHKQRESAVATNLHEKALTVRRCFVCQSTSH</sequence>
<dbReference type="EMBL" id="JAPFRF010000002">
    <property type="protein sequence ID" value="KAJ7341132.1"/>
    <property type="molecule type" value="Genomic_DNA"/>
</dbReference>
<dbReference type="OrthoDB" id="8065825at2759"/>
<keyword evidence="2" id="KW-1185">Reference proteome</keyword>
<organism evidence="1 2">
    <name type="scientific">Phrynocephalus forsythii</name>
    <dbReference type="NCBI Taxonomy" id="171643"/>
    <lineage>
        <taxon>Eukaryota</taxon>
        <taxon>Metazoa</taxon>
        <taxon>Chordata</taxon>
        <taxon>Craniata</taxon>
        <taxon>Vertebrata</taxon>
        <taxon>Euteleostomi</taxon>
        <taxon>Lepidosauria</taxon>
        <taxon>Squamata</taxon>
        <taxon>Bifurcata</taxon>
        <taxon>Unidentata</taxon>
        <taxon>Episquamata</taxon>
        <taxon>Toxicofera</taxon>
        <taxon>Iguania</taxon>
        <taxon>Acrodonta</taxon>
        <taxon>Agamidae</taxon>
        <taxon>Agaminae</taxon>
        <taxon>Phrynocephalus</taxon>
    </lineage>
</organism>
<gene>
    <name evidence="1" type="ORF">JRQ81_004898</name>
</gene>
<evidence type="ECO:0000313" key="2">
    <source>
        <dbReference type="Proteomes" id="UP001142489"/>
    </source>
</evidence>
<reference evidence="1" key="1">
    <citation type="journal article" date="2023" name="DNA Res.">
        <title>Chromosome-level genome assembly of Phrynocephalus forsythii using third-generation DNA sequencing and Hi-C analysis.</title>
        <authorList>
            <person name="Qi Y."/>
            <person name="Zhao W."/>
            <person name="Zhao Y."/>
            <person name="Niu C."/>
            <person name="Cao S."/>
            <person name="Zhang Y."/>
        </authorList>
    </citation>
    <scope>NUCLEOTIDE SEQUENCE</scope>
    <source>
        <tissue evidence="1">Muscle</tissue>
    </source>
</reference>
<dbReference type="AlphaFoldDB" id="A0A9Q0Y348"/>
<feature type="non-terminal residue" evidence="1">
    <location>
        <position position="1"/>
    </location>
</feature>